<reference evidence="2" key="1">
    <citation type="submission" date="2022-08" db="UniProtKB">
        <authorList>
            <consortium name="EnsemblMetazoa"/>
        </authorList>
    </citation>
    <scope>IDENTIFICATION</scope>
    <source>
        <strain evidence="2">05x7-T-G4-1.051#20</strain>
    </source>
</reference>
<dbReference type="RefSeq" id="XP_011454385.2">
    <property type="nucleotide sequence ID" value="XM_011456083.3"/>
</dbReference>
<keyword evidence="1" id="KW-0812">Transmembrane</keyword>
<feature type="transmembrane region" description="Helical" evidence="1">
    <location>
        <begin position="212"/>
        <end position="234"/>
    </location>
</feature>
<name>A0A8W8HRX8_MAGGI</name>
<dbReference type="Proteomes" id="UP000005408">
    <property type="component" value="Unassembled WGS sequence"/>
</dbReference>
<dbReference type="OrthoDB" id="159299at2759"/>
<keyword evidence="3" id="KW-1185">Reference proteome</keyword>
<dbReference type="EnsemblMetazoa" id="G1080.2">
    <property type="protein sequence ID" value="G1080.2:cds"/>
    <property type="gene ID" value="G1080"/>
</dbReference>
<accession>A0A8W8HRX8</accession>
<proteinExistence type="predicted"/>
<evidence type="ECO:0000313" key="3">
    <source>
        <dbReference type="Proteomes" id="UP000005408"/>
    </source>
</evidence>
<organism evidence="2 3">
    <name type="scientific">Magallana gigas</name>
    <name type="common">Pacific oyster</name>
    <name type="synonym">Crassostrea gigas</name>
    <dbReference type="NCBI Taxonomy" id="29159"/>
    <lineage>
        <taxon>Eukaryota</taxon>
        <taxon>Metazoa</taxon>
        <taxon>Spiralia</taxon>
        <taxon>Lophotrochozoa</taxon>
        <taxon>Mollusca</taxon>
        <taxon>Bivalvia</taxon>
        <taxon>Autobranchia</taxon>
        <taxon>Pteriomorphia</taxon>
        <taxon>Ostreida</taxon>
        <taxon>Ostreoidea</taxon>
        <taxon>Ostreidae</taxon>
        <taxon>Magallana</taxon>
    </lineage>
</organism>
<dbReference type="Pfam" id="PF02466">
    <property type="entry name" value="Tim17"/>
    <property type="match status" value="1"/>
</dbReference>
<evidence type="ECO:0000313" key="2">
    <source>
        <dbReference type="EnsemblMetazoa" id="G1080.2:cds"/>
    </source>
</evidence>
<dbReference type="KEGG" id="crg:105347158"/>
<keyword evidence="1" id="KW-0472">Membrane</keyword>
<dbReference type="AlphaFoldDB" id="A0A8W8HRX8"/>
<evidence type="ECO:0000256" key="1">
    <source>
        <dbReference type="SAM" id="Phobius"/>
    </source>
</evidence>
<evidence type="ECO:0008006" key="4">
    <source>
        <dbReference type="Google" id="ProtNLM"/>
    </source>
</evidence>
<keyword evidence="1" id="KW-1133">Transmembrane helix</keyword>
<sequence>MNGRKDNSAYGAYAPYSDQDINVPVTAGQGAMVSPYLNFNPAYVQNPESQYIYPEGATGQRGMWEKSFSIIGYSVLSGGSLGAMNGLYRYRKELLLRAAEGGPKPPAFTEYFRGTSYKVLRKQALTAIAKQSASGGQSFGIMALWYTLAHLLINKSTGSDSKWHCIPAGLTAGMLYQLPEQLLQKDGAEGKAFNRQIPFINKTITYTKIPPLVKGVGIGLVPAMIVGFASVIGLGDLVS</sequence>
<dbReference type="OMA" id="KWHCIPA"/>
<dbReference type="GeneID" id="105347158"/>
<dbReference type="EnsemblMetazoa" id="G1080.1">
    <property type="protein sequence ID" value="G1080.1:cds"/>
    <property type="gene ID" value="G1080"/>
</dbReference>
<protein>
    <recommendedName>
        <fullName evidence="4">Mitochondrial import inner membrane translocase subunit Tim23</fullName>
    </recommendedName>
</protein>